<dbReference type="RefSeq" id="YP_010660400.1">
    <property type="nucleotide sequence ID" value="NC_070877.1"/>
</dbReference>
<evidence type="ECO:0000313" key="2">
    <source>
        <dbReference type="EMBL" id="QED11524.1"/>
    </source>
</evidence>
<protein>
    <recommendedName>
        <fullName evidence="1">Glycine-rich domain-containing protein</fullName>
    </recommendedName>
</protein>
<evidence type="ECO:0000259" key="1">
    <source>
        <dbReference type="Pfam" id="PF21722"/>
    </source>
</evidence>
<gene>
    <name evidence="2" type="primary">34</name>
    <name evidence="2" type="ORF">SEA_QUI_34</name>
</gene>
<name>A0A5B8WFS9_9CAUD</name>
<feature type="domain" description="Glycine-rich" evidence="1">
    <location>
        <begin position="102"/>
        <end position="306"/>
    </location>
</feature>
<dbReference type="Proteomes" id="UP000321915">
    <property type="component" value="Segment"/>
</dbReference>
<evidence type="ECO:0000313" key="3">
    <source>
        <dbReference type="Proteomes" id="UP000321915"/>
    </source>
</evidence>
<organism evidence="2 3">
    <name type="scientific">Arthrobacter phage Qui</name>
    <dbReference type="NCBI Taxonomy" id="2603260"/>
    <lineage>
        <taxon>Viruses</taxon>
        <taxon>Duplodnaviria</taxon>
        <taxon>Heunggongvirae</taxon>
        <taxon>Uroviricota</taxon>
        <taxon>Caudoviricetes</taxon>
        <taxon>Quivirus</taxon>
        <taxon>Quivirus qui</taxon>
    </lineage>
</organism>
<sequence length="309" mass="28808">MATITGLTSARMLEIENASVVNGYINELGHLILVTKAGTLIDAGPITTFLATEEAAGGVELATATETQAGTDTSRAVTPFGLATVLSTIQGYRPMGAGIIFTSSGTFTKANYPGLRAVRVRAVGGGGGGGGAPAATAGSHSAGGGGGGGGYAESFILESALSAVETVTVGAGGSGGVSGFGGTGGATSFGAHVSAQGGNGGNYFGDATLMVGAIGGGGGLATAGTIRTKGGSGQFGSGYATLAHGGVGGHSAMGGGGFGVYVPTTAGSTTGSTGGQYGGGGGGGAVNATGPAAPGGPGYQGIVIVEVFL</sequence>
<keyword evidence="3" id="KW-1185">Reference proteome</keyword>
<dbReference type="EMBL" id="MN183282">
    <property type="protein sequence ID" value="QED11524.1"/>
    <property type="molecule type" value="Genomic_DNA"/>
</dbReference>
<accession>A0A5B8WFS9</accession>
<proteinExistence type="predicted"/>
<dbReference type="KEGG" id="vg:77936396"/>
<dbReference type="InterPro" id="IPR049304">
    <property type="entry name" value="Gly_rich_dom"/>
</dbReference>
<reference evidence="2 3" key="1">
    <citation type="submission" date="2019-07" db="EMBL/GenBank/DDBJ databases">
        <authorList>
            <person name="Abdullah A."/>
            <person name="Lima G.C."/>
            <person name="Cuneo C.K."/>
            <person name="Ennest D.C."/>
            <person name="Fritz K.J."/>
            <person name="Johnson B.T."/>
            <person name="Larson S.M."/>
            <person name="Lemunyete M.N."/>
            <person name="Murray M.B."/>
            <person name="Osmond D.E."/>
            <person name="Patras K.A."/>
            <person name="Ransibrahmanakul S."/>
            <person name="Simpson K.A."/>
            <person name="Thull B.S."/>
            <person name="Wetzel S."/>
            <person name="Bonilla J.A."/>
            <person name="Klyczek K."/>
            <person name="Garlena R.A."/>
            <person name="Russell D.A."/>
            <person name="Pope W.H."/>
            <person name="Jacobs-Sera D."/>
            <person name="Hatfull G.F."/>
        </authorList>
    </citation>
    <scope>NUCLEOTIDE SEQUENCE [LARGE SCALE GENOMIC DNA]</scope>
</reference>
<dbReference type="GeneID" id="77936396"/>
<dbReference type="Pfam" id="PF21722">
    <property type="entry name" value="Gly_rich_2"/>
    <property type="match status" value="1"/>
</dbReference>